<dbReference type="InterPro" id="IPR036457">
    <property type="entry name" value="PPM-type-like_dom_sf"/>
</dbReference>
<comment type="subcellular location">
    <subcellularLocation>
        <location evidence="1">Nucleus</location>
    </subcellularLocation>
</comment>
<proteinExistence type="predicted"/>
<accession>A0A813W2X6</accession>
<dbReference type="OrthoDB" id="2556847at2759"/>
<evidence type="ECO:0000256" key="1">
    <source>
        <dbReference type="ARBA" id="ARBA00004123"/>
    </source>
</evidence>
<dbReference type="InterPro" id="IPR001932">
    <property type="entry name" value="PPM-type_phosphatase-like_dom"/>
</dbReference>
<sequence length="529" mass="59759">MNEEKFHRDPEEYAIFKRLNNKQFSKRPNDIYVTRKTNFKAQLERCMKLISSNGNYRDICIYGMGSALQRTINLALQFQLKTNCQLHTAISSIEVTDHLMPLLDDLEPTSDTRWMSSERRFPWQKIISFFLPSNHLQRYQLYANQNYLQLPVETISPLERNTLACESGPDVGLVDIARHQKKGILKVNNSIKVAGQFNWQIPNEQFACGLSTSLYDHNPVTGEVNGEPVADCFGICAQENNAILMIADGVNWGYKARLAARCAIHGAMACLNQQLFEKKLTTTEDVFERIKAAIDAAQELIFKSEGSLTTLTISIVCPSNRRWLVCSAIVGDSNAYVYSRKQKSVYELTQGSRDLNNERDMRSPGGALGTTMDEKADLTNLTYSIMEIEQGDFVFLTTDGISDNYDPCVSGTAASIKTPLLARKSSSAITHIPPMLMTAYERHLSSLKQMYLSIADNGEELTALDICNRLLQYVIRLTDEQRQIIEKGVRENEGIEGLERNKFEMEMRKVVGTIPGKLDHASIVTYQVR</sequence>
<dbReference type="Gene3D" id="3.30.110.20">
    <property type="entry name" value="Alba-like domain"/>
    <property type="match status" value="1"/>
</dbReference>
<organism evidence="5 7">
    <name type="scientific">Adineta steineri</name>
    <dbReference type="NCBI Taxonomy" id="433720"/>
    <lineage>
        <taxon>Eukaryota</taxon>
        <taxon>Metazoa</taxon>
        <taxon>Spiralia</taxon>
        <taxon>Gnathifera</taxon>
        <taxon>Rotifera</taxon>
        <taxon>Eurotatoria</taxon>
        <taxon>Bdelloidea</taxon>
        <taxon>Adinetida</taxon>
        <taxon>Adinetidae</taxon>
        <taxon>Adineta</taxon>
    </lineage>
</organism>
<evidence type="ECO:0000256" key="2">
    <source>
        <dbReference type="ARBA" id="ARBA00022694"/>
    </source>
</evidence>
<evidence type="ECO:0000256" key="3">
    <source>
        <dbReference type="ARBA" id="ARBA00023242"/>
    </source>
</evidence>
<dbReference type="InterPro" id="IPR053287">
    <property type="entry name" value="PP2C-like_domain"/>
</dbReference>
<dbReference type="Gene3D" id="3.60.40.10">
    <property type="entry name" value="PPM-type phosphatase domain"/>
    <property type="match status" value="1"/>
</dbReference>
<protein>
    <recommendedName>
        <fullName evidence="4">PPM-type phosphatase domain-containing protein</fullName>
    </recommendedName>
</protein>
<comment type="caution">
    <text evidence="5">The sequence shown here is derived from an EMBL/GenBank/DDBJ whole genome shotgun (WGS) entry which is preliminary data.</text>
</comment>
<dbReference type="InterPro" id="IPR014612">
    <property type="entry name" value="Pop7/Rpp20"/>
</dbReference>
<evidence type="ECO:0000259" key="4">
    <source>
        <dbReference type="Pfam" id="PF13672"/>
    </source>
</evidence>
<dbReference type="AlphaFoldDB" id="A0A813W2X6"/>
<dbReference type="GO" id="GO:0005655">
    <property type="term" value="C:nucleolar ribonuclease P complex"/>
    <property type="evidence" value="ECO:0007669"/>
    <property type="project" value="InterPro"/>
</dbReference>
<gene>
    <name evidence="6" type="ORF">OKA104_LOCUS25113</name>
    <name evidence="5" type="ORF">VCS650_LOCUS6701</name>
</gene>
<keyword evidence="2" id="KW-0819">tRNA processing</keyword>
<keyword evidence="3" id="KW-0539">Nucleus</keyword>
<dbReference type="EMBL" id="CAJOAY010002075">
    <property type="protein sequence ID" value="CAF3918238.1"/>
    <property type="molecule type" value="Genomic_DNA"/>
</dbReference>
<dbReference type="PANTHER" id="PTHR21586">
    <property type="entry name" value="TIPA"/>
    <property type="match status" value="1"/>
</dbReference>
<dbReference type="Proteomes" id="UP000663891">
    <property type="component" value="Unassembled WGS sequence"/>
</dbReference>
<dbReference type="EMBL" id="CAJNON010000041">
    <property type="protein sequence ID" value="CAF0851645.1"/>
    <property type="molecule type" value="Genomic_DNA"/>
</dbReference>
<dbReference type="SUPFAM" id="SSF81606">
    <property type="entry name" value="PP2C-like"/>
    <property type="match status" value="1"/>
</dbReference>
<name>A0A813W2X6_9BILA</name>
<reference evidence="5" key="1">
    <citation type="submission" date="2021-02" db="EMBL/GenBank/DDBJ databases">
        <authorList>
            <person name="Nowell W R."/>
        </authorList>
    </citation>
    <scope>NUCLEOTIDE SEQUENCE</scope>
</reference>
<evidence type="ECO:0000313" key="5">
    <source>
        <dbReference type="EMBL" id="CAF0851645.1"/>
    </source>
</evidence>
<dbReference type="GO" id="GO:0000172">
    <property type="term" value="C:ribonuclease MRP complex"/>
    <property type="evidence" value="ECO:0007669"/>
    <property type="project" value="InterPro"/>
</dbReference>
<dbReference type="InterPro" id="IPR036882">
    <property type="entry name" value="Alba-like_dom_sf"/>
</dbReference>
<evidence type="ECO:0000313" key="7">
    <source>
        <dbReference type="Proteomes" id="UP000663891"/>
    </source>
</evidence>
<dbReference type="Proteomes" id="UP000663881">
    <property type="component" value="Unassembled WGS sequence"/>
</dbReference>
<evidence type="ECO:0000313" key="6">
    <source>
        <dbReference type="EMBL" id="CAF3918238.1"/>
    </source>
</evidence>
<dbReference type="Pfam" id="PF12328">
    <property type="entry name" value="Rpp20"/>
    <property type="match status" value="1"/>
</dbReference>
<dbReference type="Pfam" id="PF13672">
    <property type="entry name" value="PP2C_2"/>
    <property type="match status" value="1"/>
</dbReference>
<dbReference type="GO" id="GO:0001682">
    <property type="term" value="P:tRNA 5'-leader removal"/>
    <property type="evidence" value="ECO:0007669"/>
    <property type="project" value="InterPro"/>
</dbReference>
<dbReference type="SUPFAM" id="SSF82704">
    <property type="entry name" value="AlbA-like"/>
    <property type="match status" value="1"/>
</dbReference>
<feature type="domain" description="PPM-type phosphatase" evidence="4">
    <location>
        <begin position="224"/>
        <end position="405"/>
    </location>
</feature>
<dbReference type="GO" id="GO:0003676">
    <property type="term" value="F:nucleic acid binding"/>
    <property type="evidence" value="ECO:0007669"/>
    <property type="project" value="InterPro"/>
</dbReference>
<dbReference type="PANTHER" id="PTHR21586:SF0">
    <property type="entry name" value="PP2C-LIKE DOMAIN-CONTAINING PROTEIN CG9801"/>
    <property type="match status" value="1"/>
</dbReference>